<gene>
    <name evidence="4" type="primary">ABSGL_02543.1 scaffold 3452</name>
</gene>
<keyword evidence="5" id="KW-1185">Reference proteome</keyword>
<dbReference type="AlphaFoldDB" id="A0A163J4A0"/>
<dbReference type="GO" id="GO:0031640">
    <property type="term" value="P:killing of cells of another organism"/>
    <property type="evidence" value="ECO:0007669"/>
    <property type="project" value="UniProtKB-KW"/>
</dbReference>
<dbReference type="GO" id="GO:0042742">
    <property type="term" value="P:defense response to bacterium"/>
    <property type="evidence" value="ECO:0007669"/>
    <property type="project" value="UniProtKB-KW"/>
</dbReference>
<dbReference type="Proteomes" id="UP000078561">
    <property type="component" value="Unassembled WGS sequence"/>
</dbReference>
<evidence type="ECO:0000313" key="5">
    <source>
        <dbReference type="Proteomes" id="UP000078561"/>
    </source>
</evidence>
<evidence type="ECO:0008006" key="6">
    <source>
        <dbReference type="Google" id="ProtNLM"/>
    </source>
</evidence>
<dbReference type="GO" id="GO:0009253">
    <property type="term" value="P:peptidoglycan catabolic process"/>
    <property type="evidence" value="ECO:0007669"/>
    <property type="project" value="InterPro"/>
</dbReference>
<proteinExistence type="predicted"/>
<dbReference type="InterPro" id="IPR033907">
    <property type="entry name" value="Endolysin_autolysin"/>
</dbReference>
<dbReference type="SUPFAM" id="SSF53955">
    <property type="entry name" value="Lysozyme-like"/>
    <property type="match status" value="1"/>
</dbReference>
<dbReference type="InterPro" id="IPR002196">
    <property type="entry name" value="Glyco_hydro_24"/>
</dbReference>
<dbReference type="STRING" id="4829.A0A163J4A0"/>
<dbReference type="OMA" id="FRADFYD"/>
<protein>
    <recommendedName>
        <fullName evidence="6">Lysozyme</fullName>
    </recommendedName>
</protein>
<dbReference type="Pfam" id="PF00959">
    <property type="entry name" value="Phage_lysozyme"/>
    <property type="match status" value="1"/>
</dbReference>
<dbReference type="InParanoid" id="A0A163J4A0"/>
<evidence type="ECO:0000256" key="2">
    <source>
        <dbReference type="ARBA" id="ARBA00022638"/>
    </source>
</evidence>
<dbReference type="GO" id="GO:0003796">
    <property type="term" value="F:lysozyme activity"/>
    <property type="evidence" value="ECO:0007669"/>
    <property type="project" value="InterPro"/>
</dbReference>
<evidence type="ECO:0000313" key="4">
    <source>
        <dbReference type="EMBL" id="SAL97085.1"/>
    </source>
</evidence>
<name>A0A163J4A0_ABSGL</name>
<dbReference type="OrthoDB" id="2251794at2759"/>
<dbReference type="CDD" id="cd00737">
    <property type="entry name" value="lyz_endolysin_autolysin"/>
    <property type="match status" value="1"/>
</dbReference>
<sequence length="217" mass="23538">MLVTAQSMPKLIWMAGLPLPPQPSECPMSTKRVIASKSNVRPPAMQSTAAEFGTLRCSSPPSGGGCHGHLNAKGLSLLKELEGWRPNFYYDQPNGKDNDATRCKNIHPPLSRAEGEALLKKDLSGFEKYICQTVTHQLKCPLNCNQFGALVSFAYNTGTSANGFRISKVYEQLQAGCNYKGAAKVWTSSFTNQGLLTSRRKKEVALFTTATSSVSGC</sequence>
<evidence type="ECO:0000256" key="3">
    <source>
        <dbReference type="ARBA" id="ARBA00023200"/>
    </source>
</evidence>
<dbReference type="InterPro" id="IPR023346">
    <property type="entry name" value="Lysozyme-like_dom_sf"/>
</dbReference>
<dbReference type="InterPro" id="IPR023347">
    <property type="entry name" value="Lysozyme_dom_sf"/>
</dbReference>
<keyword evidence="1" id="KW-0929">Antimicrobial</keyword>
<organism evidence="4">
    <name type="scientific">Absidia glauca</name>
    <name type="common">Pin mould</name>
    <dbReference type="NCBI Taxonomy" id="4829"/>
    <lineage>
        <taxon>Eukaryota</taxon>
        <taxon>Fungi</taxon>
        <taxon>Fungi incertae sedis</taxon>
        <taxon>Mucoromycota</taxon>
        <taxon>Mucoromycotina</taxon>
        <taxon>Mucoromycetes</taxon>
        <taxon>Mucorales</taxon>
        <taxon>Cunninghamellaceae</taxon>
        <taxon>Absidia</taxon>
    </lineage>
</organism>
<reference evidence="4" key="1">
    <citation type="submission" date="2016-04" db="EMBL/GenBank/DDBJ databases">
        <authorList>
            <person name="Evans L.H."/>
            <person name="Alamgir A."/>
            <person name="Owens N."/>
            <person name="Weber N.D."/>
            <person name="Virtaneva K."/>
            <person name="Barbian K."/>
            <person name="Babar A."/>
            <person name="Rosenke K."/>
        </authorList>
    </citation>
    <scope>NUCLEOTIDE SEQUENCE [LARGE SCALE GENOMIC DNA]</scope>
    <source>
        <strain evidence="4">CBS 101.48</strain>
    </source>
</reference>
<evidence type="ECO:0000256" key="1">
    <source>
        <dbReference type="ARBA" id="ARBA00022529"/>
    </source>
</evidence>
<accession>A0A163J4A0</accession>
<keyword evidence="2" id="KW-0081">Bacteriolytic enzyme</keyword>
<dbReference type="EMBL" id="LT551507">
    <property type="protein sequence ID" value="SAL97085.1"/>
    <property type="molecule type" value="Genomic_DNA"/>
</dbReference>
<dbReference type="Gene3D" id="1.10.530.40">
    <property type="match status" value="1"/>
</dbReference>
<keyword evidence="3" id="KW-1035">Host cytoplasm</keyword>
<dbReference type="GO" id="GO:0016998">
    <property type="term" value="P:cell wall macromolecule catabolic process"/>
    <property type="evidence" value="ECO:0007669"/>
    <property type="project" value="InterPro"/>
</dbReference>